<proteinExistence type="predicted"/>
<reference evidence="1" key="1">
    <citation type="submission" date="2013-08" db="EMBL/GenBank/DDBJ databases">
        <authorList>
            <person name="Mendez C."/>
            <person name="Richter M."/>
            <person name="Ferrer M."/>
            <person name="Sanchez J."/>
        </authorList>
    </citation>
    <scope>NUCLEOTIDE SEQUENCE</scope>
</reference>
<sequence length="262" mass="28281">KPFDYKSGFSGFVNAGANYWDLASKANPQGSIQLSWHDRKFGVLGQVFYQKYGIRRDGQEELGYSAVSAATAAAWQKANPSLPNATGALYPDLLGQVLFEQTMENSGGLIDFQFKPTHRLEFNLTGYYARQLASNFNDNFMMWGSNFVSPTYVPTSLTVSNGTVVAGAWPSQTGAPASIVYDQIMRPDASDSSSFVNLDARWDASSELSFDGQVGFTYGTGNQPSQPAYEYAGGNGVSYQLNGINSLATVQYPGVATNNPAG</sequence>
<feature type="non-terminal residue" evidence="1">
    <location>
        <position position="262"/>
    </location>
</feature>
<reference evidence="1" key="2">
    <citation type="journal article" date="2014" name="ISME J.">
        <title>Microbial stratification in low pH oxic and suboxic macroscopic growths along an acid mine drainage.</title>
        <authorList>
            <person name="Mendez-Garcia C."/>
            <person name="Mesa V."/>
            <person name="Sprenger R.R."/>
            <person name="Richter M."/>
            <person name="Diez M.S."/>
            <person name="Solano J."/>
            <person name="Bargiela R."/>
            <person name="Golyshina O.V."/>
            <person name="Manteca A."/>
            <person name="Ramos J.L."/>
            <person name="Gallego J.R."/>
            <person name="Llorente I."/>
            <person name="Martins Dos Santos V.A."/>
            <person name="Jensen O.N."/>
            <person name="Pelaez A.I."/>
            <person name="Sanchez J."/>
            <person name="Ferrer M."/>
        </authorList>
    </citation>
    <scope>NUCLEOTIDE SEQUENCE</scope>
</reference>
<organism evidence="1">
    <name type="scientific">mine drainage metagenome</name>
    <dbReference type="NCBI Taxonomy" id="410659"/>
    <lineage>
        <taxon>unclassified sequences</taxon>
        <taxon>metagenomes</taxon>
        <taxon>ecological metagenomes</taxon>
    </lineage>
</organism>
<dbReference type="EMBL" id="AUZX01003496">
    <property type="protein sequence ID" value="EQD73744.1"/>
    <property type="molecule type" value="Genomic_DNA"/>
</dbReference>
<evidence type="ECO:0000313" key="1">
    <source>
        <dbReference type="EMBL" id="EQD73744.1"/>
    </source>
</evidence>
<dbReference type="PANTHER" id="PTHR40980:SF3">
    <property type="entry name" value="TONB-DEPENDENT RECEPTOR-LIKE BETA-BARREL DOMAIN-CONTAINING PROTEIN"/>
    <property type="match status" value="1"/>
</dbReference>
<dbReference type="AlphaFoldDB" id="T1CWY9"/>
<dbReference type="SUPFAM" id="SSF56935">
    <property type="entry name" value="Porins"/>
    <property type="match status" value="1"/>
</dbReference>
<name>T1CWY9_9ZZZZ</name>
<dbReference type="PANTHER" id="PTHR40980">
    <property type="entry name" value="PLUG DOMAIN-CONTAINING PROTEIN"/>
    <property type="match status" value="1"/>
</dbReference>
<feature type="non-terminal residue" evidence="1">
    <location>
        <position position="1"/>
    </location>
</feature>
<accession>T1CWY9</accession>
<gene>
    <name evidence="1" type="ORF">B1A_04799</name>
</gene>
<keyword evidence="1" id="KW-0675">Receptor</keyword>
<comment type="caution">
    <text evidence="1">The sequence shown here is derived from an EMBL/GenBank/DDBJ whole genome shotgun (WGS) entry which is preliminary data.</text>
</comment>
<protein>
    <submittedName>
        <fullName evidence="1">TonB-dependent outer membrane receptor</fullName>
    </submittedName>
</protein>